<comment type="caution">
    <text evidence="3">The sequence shown here is derived from an EMBL/GenBank/DDBJ whole genome shotgun (WGS) entry which is preliminary data.</text>
</comment>
<dbReference type="InterPro" id="IPR002777">
    <property type="entry name" value="PFD_beta-like"/>
</dbReference>
<dbReference type="GO" id="GO:0006457">
    <property type="term" value="P:protein folding"/>
    <property type="evidence" value="ECO:0007669"/>
    <property type="project" value="InterPro"/>
</dbReference>
<feature type="coiled-coil region" evidence="2">
    <location>
        <begin position="11"/>
        <end position="38"/>
    </location>
</feature>
<dbReference type="InterPro" id="IPR009053">
    <property type="entry name" value="Prefoldin"/>
</dbReference>
<comment type="similarity">
    <text evidence="1">Belongs to the prefoldin subunit beta family.</text>
</comment>
<dbReference type="Pfam" id="PF01920">
    <property type="entry name" value="Prefoldin_2"/>
    <property type="match status" value="1"/>
</dbReference>
<evidence type="ECO:0008006" key="5">
    <source>
        <dbReference type="Google" id="ProtNLM"/>
    </source>
</evidence>
<reference evidence="3 4" key="1">
    <citation type="journal article" date="2020" name="J. Phycol.">
        <title>Comparative genome analysis reveals Cyanidiococcus gen. nov., a new extremophilic red algal genus sister to Cyanidioschyzon (Cyanidioschyzonaceae, Rhodophyta).</title>
        <authorList>
            <person name="Liu S.-L."/>
            <person name="Chiang Y.-R."/>
            <person name="Yoon H.S."/>
            <person name="Fu H.-Y."/>
        </authorList>
    </citation>
    <scope>NUCLEOTIDE SEQUENCE [LARGE SCALE GENOMIC DNA]</scope>
    <source>
        <strain evidence="3 4">THAL066</strain>
    </source>
</reference>
<organism evidence="3 4">
    <name type="scientific">Cyanidiococcus yangmingshanensis</name>
    <dbReference type="NCBI Taxonomy" id="2690220"/>
    <lineage>
        <taxon>Eukaryota</taxon>
        <taxon>Rhodophyta</taxon>
        <taxon>Bangiophyceae</taxon>
        <taxon>Cyanidiales</taxon>
        <taxon>Cyanidiaceae</taxon>
        <taxon>Cyanidiococcus</taxon>
    </lineage>
</organism>
<dbReference type="SUPFAM" id="SSF46579">
    <property type="entry name" value="Prefoldin"/>
    <property type="match status" value="1"/>
</dbReference>
<protein>
    <recommendedName>
        <fullName evidence="5">Prefoldin subunit beta</fullName>
    </recommendedName>
</protein>
<evidence type="ECO:0000313" key="4">
    <source>
        <dbReference type="Proteomes" id="UP000530660"/>
    </source>
</evidence>
<name>A0A7J7INW3_9RHOD</name>
<dbReference type="Gene3D" id="1.10.287.370">
    <property type="match status" value="1"/>
</dbReference>
<feature type="coiled-coil region" evidence="2">
    <location>
        <begin position="71"/>
        <end position="109"/>
    </location>
</feature>
<sequence length="117" mass="13376">MQAEHADKPSAATVRSQLRELERRVIQVEAQLAVAKRDQLLAQAALDTLHSLAPGRQAARSVGKCFLFLRREELESQVLRDQEEARQTLERLSELKRRFEEKLVASRETLQRDPGSD</sequence>
<accession>A0A7J7INW3</accession>
<dbReference type="GO" id="GO:0016272">
    <property type="term" value="C:prefoldin complex"/>
    <property type="evidence" value="ECO:0007669"/>
    <property type="project" value="InterPro"/>
</dbReference>
<dbReference type="EMBL" id="VWRR01000002">
    <property type="protein sequence ID" value="KAF6004813.1"/>
    <property type="molecule type" value="Genomic_DNA"/>
</dbReference>
<evidence type="ECO:0000256" key="2">
    <source>
        <dbReference type="SAM" id="Coils"/>
    </source>
</evidence>
<evidence type="ECO:0000313" key="3">
    <source>
        <dbReference type="EMBL" id="KAF6004813.1"/>
    </source>
</evidence>
<proteinExistence type="inferred from homology"/>
<gene>
    <name evidence="3" type="ORF">F1559_002274</name>
</gene>
<evidence type="ECO:0000256" key="1">
    <source>
        <dbReference type="ARBA" id="ARBA00008045"/>
    </source>
</evidence>
<dbReference type="GO" id="GO:0051082">
    <property type="term" value="F:unfolded protein binding"/>
    <property type="evidence" value="ECO:0007669"/>
    <property type="project" value="InterPro"/>
</dbReference>
<dbReference type="AlphaFoldDB" id="A0A7J7INW3"/>
<dbReference type="Proteomes" id="UP000530660">
    <property type="component" value="Unassembled WGS sequence"/>
</dbReference>
<keyword evidence="2" id="KW-0175">Coiled coil</keyword>
<keyword evidence="4" id="KW-1185">Reference proteome</keyword>